<evidence type="ECO:0000256" key="2">
    <source>
        <dbReference type="ARBA" id="ARBA00022448"/>
    </source>
</evidence>
<dbReference type="GO" id="GO:0008233">
    <property type="term" value="F:peptidase activity"/>
    <property type="evidence" value="ECO:0007669"/>
    <property type="project" value="InterPro"/>
</dbReference>
<dbReference type="STRING" id="991.IW20_02215"/>
<evidence type="ECO:0000256" key="4">
    <source>
        <dbReference type="ARBA" id="ARBA00022692"/>
    </source>
</evidence>
<feature type="transmembrane region" description="Helical" evidence="10">
    <location>
        <begin position="281"/>
        <end position="299"/>
    </location>
</feature>
<dbReference type="Pfam" id="PF03412">
    <property type="entry name" value="Peptidase_C39"/>
    <property type="match status" value="1"/>
</dbReference>
<dbReference type="InterPro" id="IPR036640">
    <property type="entry name" value="ABC1_TM_sf"/>
</dbReference>
<keyword evidence="9 10" id="KW-0472">Membrane</keyword>
<dbReference type="PROSITE" id="PS50929">
    <property type="entry name" value="ABC_TM1F"/>
    <property type="match status" value="1"/>
</dbReference>
<comment type="subcellular location">
    <subcellularLocation>
        <location evidence="1">Cell membrane</location>
        <topology evidence="1">Multi-pass membrane protein</topology>
    </subcellularLocation>
</comment>
<evidence type="ECO:0000313" key="14">
    <source>
        <dbReference type="EMBL" id="KFF19318.1"/>
    </source>
</evidence>
<evidence type="ECO:0000259" key="12">
    <source>
        <dbReference type="PROSITE" id="PS50929"/>
    </source>
</evidence>
<gene>
    <name evidence="15" type="ORF">B0A62_04600</name>
    <name evidence="14" type="ORF">IW20_02215</name>
</gene>
<dbReference type="GO" id="GO:0005886">
    <property type="term" value="C:plasma membrane"/>
    <property type="evidence" value="ECO:0007669"/>
    <property type="project" value="UniProtKB-SubCell"/>
</dbReference>
<dbReference type="Proteomes" id="UP000028712">
    <property type="component" value="Unassembled WGS sequence"/>
</dbReference>
<dbReference type="InterPro" id="IPR039421">
    <property type="entry name" value="Type_1_exporter"/>
</dbReference>
<evidence type="ECO:0000256" key="8">
    <source>
        <dbReference type="ARBA" id="ARBA00022989"/>
    </source>
</evidence>
<sequence>MSKIAIKQHDLSDCGATCLASISEYYNLSLPISRIRQYANTTQKGTTLLGLREAAVKLGFLAKGIKVEFEGLKDLPLPALLHVLIKQSGHEFPHYVVAYKITDKYIQVMDPSTGKLEKRPLADFETIFTGYALILVPDEDIFKEKNEKISNFRRILFLLKPHKYILLQAIIGAVLYTLLGFSVSIYIGKITDFVLVSGNKSLLNLMSVIVIGCLLLQIVYSVLKDVFILKTSQQIDSRLILGYYKHLFTMPQKFFDTMRIGEIMSRIGDAVKIRALINETALSISVNILIVVFSFIFMFSFYWKLALIISLIIPFYIIIYLITNKLNKKVEREIMEKNALLESQLVESIKNIGTVKRLSLEEFSKTRTELKFIDLLKSIYKSGMNGIFSRTSTDFISRLFTIILLWVGTYYAIDGDITPGELFSFYSIIGYFTGPASQLIGTNQAIQNAMIASDRLFGIMDLDREEMESKVNLTKANFNDIKFKNIDFSYQLGRYIFKDLNLTIKKGQFTALVGESGSGKSTIAALIQNIYSPKEGKILIGEYDLNYISKKSINALITTVPQNVELFDGTIAFNISIGESSPDMEKIIDVSKKVGAYDFIEALPNGFNTYLGEFGANLSGGERQRIAFARALYKDPEVLILDEATSALDSESELVIKNLIEDLTAQGKTIIVIAHKLQSIKKADIIYAFKKGEIMESGSHEELLNKKEYYYKMWKNISV</sequence>
<evidence type="ECO:0000256" key="9">
    <source>
        <dbReference type="ARBA" id="ARBA00023136"/>
    </source>
</evidence>
<dbReference type="InterPro" id="IPR003593">
    <property type="entry name" value="AAA+_ATPase"/>
</dbReference>
<keyword evidence="5" id="KW-0547">Nucleotide-binding</keyword>
<keyword evidence="7" id="KW-0067">ATP-binding</keyword>
<evidence type="ECO:0000259" key="11">
    <source>
        <dbReference type="PROSITE" id="PS50893"/>
    </source>
</evidence>
<keyword evidence="6" id="KW-0378">Hydrolase</keyword>
<dbReference type="GO" id="GO:0006508">
    <property type="term" value="P:proteolysis"/>
    <property type="evidence" value="ECO:0007669"/>
    <property type="project" value="InterPro"/>
</dbReference>
<evidence type="ECO:0000256" key="6">
    <source>
        <dbReference type="ARBA" id="ARBA00022801"/>
    </source>
</evidence>
<dbReference type="PROSITE" id="PS50990">
    <property type="entry name" value="PEPTIDASE_C39"/>
    <property type="match status" value="1"/>
</dbReference>
<dbReference type="Gene3D" id="1.20.1560.10">
    <property type="entry name" value="ABC transporter type 1, transmembrane domain"/>
    <property type="match status" value="1"/>
</dbReference>
<dbReference type="PROSITE" id="PS50893">
    <property type="entry name" value="ABC_TRANSPORTER_2"/>
    <property type="match status" value="1"/>
</dbReference>
<dbReference type="MEROPS" id="C39.001"/>
<reference evidence="14 16" key="1">
    <citation type="submission" date="2014-07" db="EMBL/GenBank/DDBJ databases">
        <title>Genome of Flavobacterium hydatis DSM 2063.</title>
        <authorList>
            <person name="Pipes S.E."/>
            <person name="Stropko S.J."/>
            <person name="Newman J.D."/>
        </authorList>
    </citation>
    <scope>NUCLEOTIDE SEQUENCE [LARGE SCALE GENOMIC DNA]</scope>
    <source>
        <strain evidence="14 16">DSM 2063</strain>
    </source>
</reference>
<feature type="domain" description="ABC transporter" evidence="11">
    <location>
        <begin position="481"/>
        <end position="716"/>
    </location>
</feature>
<dbReference type="InterPro" id="IPR027417">
    <property type="entry name" value="P-loop_NTPase"/>
</dbReference>
<dbReference type="InterPro" id="IPR003439">
    <property type="entry name" value="ABC_transporter-like_ATP-bd"/>
</dbReference>
<dbReference type="InterPro" id="IPR011527">
    <property type="entry name" value="ABC1_TM_dom"/>
</dbReference>
<evidence type="ECO:0000256" key="10">
    <source>
        <dbReference type="SAM" id="Phobius"/>
    </source>
</evidence>
<dbReference type="Pfam" id="PF00664">
    <property type="entry name" value="ABC_membrane"/>
    <property type="match status" value="1"/>
</dbReference>
<keyword evidence="2" id="KW-0813">Transport</keyword>
<feature type="transmembrane region" description="Helical" evidence="10">
    <location>
        <begin position="305"/>
        <end position="323"/>
    </location>
</feature>
<dbReference type="CDD" id="cd02418">
    <property type="entry name" value="Peptidase_C39B"/>
    <property type="match status" value="1"/>
</dbReference>
<evidence type="ECO:0000259" key="13">
    <source>
        <dbReference type="PROSITE" id="PS50990"/>
    </source>
</evidence>
<keyword evidence="4 10" id="KW-0812">Transmembrane</keyword>
<dbReference type="PANTHER" id="PTHR43394">
    <property type="entry name" value="ATP-DEPENDENT PERMEASE MDL1, MITOCHONDRIAL"/>
    <property type="match status" value="1"/>
</dbReference>
<dbReference type="SMART" id="SM00382">
    <property type="entry name" value="AAA"/>
    <property type="match status" value="1"/>
</dbReference>
<dbReference type="PROSITE" id="PS00211">
    <property type="entry name" value="ABC_TRANSPORTER_1"/>
    <property type="match status" value="1"/>
</dbReference>
<dbReference type="eggNOG" id="COG2274">
    <property type="taxonomic scope" value="Bacteria"/>
</dbReference>
<dbReference type="EMBL" id="JPRM01000003">
    <property type="protein sequence ID" value="KFF19318.1"/>
    <property type="molecule type" value="Genomic_DNA"/>
</dbReference>
<dbReference type="SUPFAM" id="SSF90123">
    <property type="entry name" value="ABC transporter transmembrane region"/>
    <property type="match status" value="1"/>
</dbReference>
<evidence type="ECO:0000256" key="7">
    <source>
        <dbReference type="ARBA" id="ARBA00022840"/>
    </source>
</evidence>
<evidence type="ECO:0000256" key="3">
    <source>
        <dbReference type="ARBA" id="ARBA00022475"/>
    </source>
</evidence>
<keyword evidence="3" id="KW-1003">Cell membrane</keyword>
<evidence type="ECO:0000313" key="16">
    <source>
        <dbReference type="Proteomes" id="UP000028712"/>
    </source>
</evidence>
<dbReference type="FunFam" id="3.40.50.300:FF:000221">
    <property type="entry name" value="Multidrug ABC transporter ATP-binding protein"/>
    <property type="match status" value="1"/>
</dbReference>
<accession>A0A086ARK4</accession>
<evidence type="ECO:0000256" key="5">
    <source>
        <dbReference type="ARBA" id="ARBA00022741"/>
    </source>
</evidence>
<feature type="transmembrane region" description="Helical" evidence="10">
    <location>
        <begin position="164"/>
        <end position="187"/>
    </location>
</feature>
<dbReference type="RefSeq" id="WP_035618154.1">
    <property type="nucleotide sequence ID" value="NZ_JBEWQG010000001.1"/>
</dbReference>
<feature type="domain" description="Peptidase C39" evidence="13">
    <location>
        <begin position="8"/>
        <end position="135"/>
    </location>
</feature>
<reference evidence="15 17" key="2">
    <citation type="submission" date="2016-11" db="EMBL/GenBank/DDBJ databases">
        <title>Whole genomes of Flavobacteriaceae.</title>
        <authorList>
            <person name="Stine C."/>
            <person name="Li C."/>
            <person name="Tadesse D."/>
        </authorList>
    </citation>
    <scope>NUCLEOTIDE SEQUENCE [LARGE SCALE GENOMIC DNA]</scope>
    <source>
        <strain evidence="15 17">ATCC 29551</strain>
    </source>
</reference>
<evidence type="ECO:0000256" key="1">
    <source>
        <dbReference type="ARBA" id="ARBA00004651"/>
    </source>
</evidence>
<dbReference type="GO" id="GO:0016887">
    <property type="term" value="F:ATP hydrolysis activity"/>
    <property type="evidence" value="ECO:0007669"/>
    <property type="project" value="InterPro"/>
</dbReference>
<dbReference type="Gene3D" id="3.40.50.300">
    <property type="entry name" value="P-loop containing nucleotide triphosphate hydrolases"/>
    <property type="match status" value="1"/>
</dbReference>
<proteinExistence type="predicted"/>
<dbReference type="Proteomes" id="UP000198424">
    <property type="component" value="Unassembled WGS sequence"/>
</dbReference>
<dbReference type="Gene3D" id="3.90.70.10">
    <property type="entry name" value="Cysteine proteinases"/>
    <property type="match status" value="1"/>
</dbReference>
<dbReference type="SUPFAM" id="SSF52540">
    <property type="entry name" value="P-loop containing nucleoside triphosphate hydrolases"/>
    <property type="match status" value="1"/>
</dbReference>
<name>A0A086ARK4_FLAHY</name>
<organism evidence="14 16">
    <name type="scientific">Flavobacterium hydatis</name>
    <name type="common">Cytophaga aquatilis</name>
    <dbReference type="NCBI Taxonomy" id="991"/>
    <lineage>
        <taxon>Bacteria</taxon>
        <taxon>Pseudomonadati</taxon>
        <taxon>Bacteroidota</taxon>
        <taxon>Flavobacteriia</taxon>
        <taxon>Flavobacteriales</taxon>
        <taxon>Flavobacteriaceae</taxon>
        <taxon>Flavobacterium</taxon>
    </lineage>
</organism>
<comment type="caution">
    <text evidence="14">The sequence shown here is derived from an EMBL/GenBank/DDBJ whole genome shotgun (WGS) entry which is preliminary data.</text>
</comment>
<keyword evidence="8 10" id="KW-1133">Transmembrane helix</keyword>
<feature type="domain" description="ABC transmembrane type-1" evidence="12">
    <location>
        <begin position="169"/>
        <end position="448"/>
    </location>
</feature>
<evidence type="ECO:0000313" key="15">
    <source>
        <dbReference type="EMBL" id="OXA96546.1"/>
    </source>
</evidence>
<evidence type="ECO:0000313" key="17">
    <source>
        <dbReference type="Proteomes" id="UP000198424"/>
    </source>
</evidence>
<dbReference type="InterPro" id="IPR017871">
    <property type="entry name" value="ABC_transporter-like_CS"/>
</dbReference>
<dbReference type="Pfam" id="PF00005">
    <property type="entry name" value="ABC_tran"/>
    <property type="match status" value="1"/>
</dbReference>
<dbReference type="GO" id="GO:0005524">
    <property type="term" value="F:ATP binding"/>
    <property type="evidence" value="ECO:0007669"/>
    <property type="project" value="UniProtKB-KW"/>
</dbReference>
<dbReference type="InterPro" id="IPR005074">
    <property type="entry name" value="Peptidase_C39"/>
</dbReference>
<dbReference type="GO" id="GO:0015421">
    <property type="term" value="F:ABC-type oligopeptide transporter activity"/>
    <property type="evidence" value="ECO:0007669"/>
    <property type="project" value="TreeGrafter"/>
</dbReference>
<keyword evidence="17" id="KW-1185">Reference proteome</keyword>
<feature type="transmembrane region" description="Helical" evidence="10">
    <location>
        <begin position="395"/>
        <end position="413"/>
    </location>
</feature>
<feature type="transmembrane region" description="Helical" evidence="10">
    <location>
        <begin position="202"/>
        <end position="223"/>
    </location>
</feature>
<dbReference type="AlphaFoldDB" id="A0A086ARK4"/>
<dbReference type="OrthoDB" id="9760358at2"/>
<dbReference type="EMBL" id="MUGY01000004">
    <property type="protein sequence ID" value="OXA96546.1"/>
    <property type="molecule type" value="Genomic_DNA"/>
</dbReference>
<protein>
    <submittedName>
        <fullName evidence="14">Peptidase C39</fullName>
    </submittedName>
</protein>
<dbReference type="CDD" id="cd18570">
    <property type="entry name" value="ABC_6TM_PCAT1_LagD_like"/>
    <property type="match status" value="1"/>
</dbReference>
<dbReference type="PANTHER" id="PTHR43394:SF1">
    <property type="entry name" value="ATP-BINDING CASSETTE SUB-FAMILY B MEMBER 10, MITOCHONDRIAL"/>
    <property type="match status" value="1"/>
</dbReference>